<dbReference type="EMBL" id="QEKO01000002">
    <property type="protein sequence ID" value="PVY62152.1"/>
    <property type="molecule type" value="Genomic_DNA"/>
</dbReference>
<dbReference type="RefSeq" id="WP_116518144.1">
    <property type="nucleotide sequence ID" value="NZ_JACCEX010000002.1"/>
</dbReference>
<dbReference type="AlphaFoldDB" id="A0A2U1CMD8"/>
<organism evidence="2 3">
    <name type="scientific">Pusillimonas noertemannii</name>
    <dbReference type="NCBI Taxonomy" id="305977"/>
    <lineage>
        <taxon>Bacteria</taxon>
        <taxon>Pseudomonadati</taxon>
        <taxon>Pseudomonadota</taxon>
        <taxon>Betaproteobacteria</taxon>
        <taxon>Burkholderiales</taxon>
        <taxon>Alcaligenaceae</taxon>
        <taxon>Pusillimonas</taxon>
    </lineage>
</organism>
<keyword evidence="1" id="KW-0472">Membrane</keyword>
<feature type="transmembrane region" description="Helical" evidence="1">
    <location>
        <begin position="34"/>
        <end position="54"/>
    </location>
</feature>
<proteinExistence type="predicted"/>
<dbReference type="Pfam" id="PF05449">
    <property type="entry name" value="Phage_holin_3_7"/>
    <property type="match status" value="1"/>
</dbReference>
<feature type="transmembrane region" description="Helical" evidence="1">
    <location>
        <begin position="60"/>
        <end position="77"/>
    </location>
</feature>
<name>A0A2U1CMD8_9BURK</name>
<comment type="caution">
    <text evidence="2">The sequence shown here is derived from an EMBL/GenBank/DDBJ whole genome shotgun (WGS) entry which is preliminary data.</text>
</comment>
<keyword evidence="1" id="KW-1133">Transmembrane helix</keyword>
<evidence type="ECO:0000256" key="1">
    <source>
        <dbReference type="SAM" id="Phobius"/>
    </source>
</evidence>
<protein>
    <submittedName>
        <fullName evidence="2">Putative 3TM holin</fullName>
    </submittedName>
</protein>
<evidence type="ECO:0000313" key="3">
    <source>
        <dbReference type="Proteomes" id="UP000246145"/>
    </source>
</evidence>
<reference evidence="2 3" key="1">
    <citation type="submission" date="2018-04" db="EMBL/GenBank/DDBJ databases">
        <title>Genomic Encyclopedia of Type Strains, Phase IV (KMG-IV): sequencing the most valuable type-strain genomes for metagenomic binning, comparative biology and taxonomic classification.</title>
        <authorList>
            <person name="Goeker M."/>
        </authorList>
    </citation>
    <scope>NUCLEOTIDE SEQUENCE [LARGE SCALE GENOMIC DNA]</scope>
    <source>
        <strain evidence="2 3">DSM 10065</strain>
    </source>
</reference>
<sequence length="99" mass="10787">MDMIIALIAITANVLTLIRLISYRRGGSRYKFGASLLAYLLLVASGVYLLALAFNLTSTSIWAALVSLVVSALVWRARGNCAAIVRKCTHEHYRHHGGA</sequence>
<keyword evidence="3" id="KW-1185">Reference proteome</keyword>
<accession>A0A2U1CMD8</accession>
<keyword evidence="1" id="KW-0812">Transmembrane</keyword>
<gene>
    <name evidence="2" type="ORF">C7440_1644</name>
</gene>
<evidence type="ECO:0000313" key="2">
    <source>
        <dbReference type="EMBL" id="PVY62152.1"/>
    </source>
</evidence>
<dbReference type="InterPro" id="IPR008473">
    <property type="entry name" value="Phage_holin_3_7"/>
</dbReference>
<dbReference type="Proteomes" id="UP000246145">
    <property type="component" value="Unassembled WGS sequence"/>
</dbReference>
<feature type="transmembrane region" description="Helical" evidence="1">
    <location>
        <begin position="6"/>
        <end position="22"/>
    </location>
</feature>